<protein>
    <submittedName>
        <fullName evidence="1">Uncharacterized protein</fullName>
    </submittedName>
</protein>
<reference evidence="1 2" key="1">
    <citation type="submission" date="2011-07" db="EMBL/GenBank/DDBJ databases">
        <authorList>
            <person name="Coyne R."/>
            <person name="Brami D."/>
            <person name="Johnson J."/>
            <person name="Hostetler J."/>
            <person name="Hannick L."/>
            <person name="Clark T."/>
            <person name="Cassidy-Hanley D."/>
            <person name="Inman J."/>
        </authorList>
    </citation>
    <scope>NUCLEOTIDE SEQUENCE [LARGE SCALE GENOMIC DNA]</scope>
    <source>
        <strain evidence="1 2">G5</strain>
    </source>
</reference>
<evidence type="ECO:0000313" key="2">
    <source>
        <dbReference type="Proteomes" id="UP000008983"/>
    </source>
</evidence>
<dbReference type="InParanoid" id="G0QQE0"/>
<keyword evidence="2" id="KW-1185">Reference proteome</keyword>
<proteinExistence type="predicted"/>
<dbReference type="GeneID" id="14908727"/>
<dbReference type="RefSeq" id="XP_004036551.1">
    <property type="nucleotide sequence ID" value="XM_004036503.1"/>
</dbReference>
<organism evidence="1 2">
    <name type="scientific">Ichthyophthirius multifiliis</name>
    <name type="common">White spot disease agent</name>
    <name type="synonym">Ich</name>
    <dbReference type="NCBI Taxonomy" id="5932"/>
    <lineage>
        <taxon>Eukaryota</taxon>
        <taxon>Sar</taxon>
        <taxon>Alveolata</taxon>
        <taxon>Ciliophora</taxon>
        <taxon>Intramacronucleata</taxon>
        <taxon>Oligohymenophorea</taxon>
        <taxon>Hymenostomatida</taxon>
        <taxon>Ophryoglenina</taxon>
        <taxon>Ichthyophthirius</taxon>
    </lineage>
</organism>
<name>G0QQE0_ICHMU</name>
<accession>G0QQE0</accession>
<dbReference type="AlphaFoldDB" id="G0QQE0"/>
<dbReference type="Proteomes" id="UP000008983">
    <property type="component" value="Unassembled WGS sequence"/>
</dbReference>
<dbReference type="EMBL" id="GL983623">
    <property type="protein sequence ID" value="EGR32565.1"/>
    <property type="molecule type" value="Genomic_DNA"/>
</dbReference>
<sequence>MITLQADQTTPLSVSGILINAPPDFSSFINVRLYLDGVPEYYPSCSQMKQLGSTQYQT</sequence>
<evidence type="ECO:0000313" key="1">
    <source>
        <dbReference type="EMBL" id="EGR32565.1"/>
    </source>
</evidence>
<gene>
    <name evidence="1" type="ORF">IMG5_077590</name>
</gene>